<dbReference type="PANTHER" id="PTHR43861">
    <property type="entry name" value="TRANS-ACONITATE 2-METHYLTRANSFERASE-RELATED"/>
    <property type="match status" value="1"/>
</dbReference>
<feature type="domain" description="Methyltransferase" evidence="2">
    <location>
        <begin position="43"/>
        <end position="132"/>
    </location>
</feature>
<evidence type="ECO:0000256" key="1">
    <source>
        <dbReference type="ARBA" id="ARBA00022679"/>
    </source>
</evidence>
<evidence type="ECO:0000313" key="3">
    <source>
        <dbReference type="EMBL" id="TCL45321.1"/>
    </source>
</evidence>
<reference evidence="3 4" key="1">
    <citation type="submission" date="2019-03" db="EMBL/GenBank/DDBJ databases">
        <title>Genomic Encyclopedia of Type Strains, Phase IV (KMG-IV): sequencing the most valuable type-strain genomes for metagenomic binning, comparative biology and taxonomic classification.</title>
        <authorList>
            <person name="Goeker M."/>
        </authorList>
    </citation>
    <scope>NUCLEOTIDE SEQUENCE [LARGE SCALE GENOMIC DNA]</scope>
    <source>
        <strain evidence="3 4">DSM 100433</strain>
    </source>
</reference>
<dbReference type="CDD" id="cd02440">
    <property type="entry name" value="AdoMet_MTases"/>
    <property type="match status" value="1"/>
</dbReference>
<dbReference type="Pfam" id="PF13649">
    <property type="entry name" value="Methyltransf_25"/>
    <property type="match status" value="1"/>
</dbReference>
<dbReference type="InterPro" id="IPR041698">
    <property type="entry name" value="Methyltransf_25"/>
</dbReference>
<protein>
    <submittedName>
        <fullName evidence="3">Demethylmenaquinone methyltransferase/2-methoxy-6-polyprenyl-1,4-benzoquinol methylase</fullName>
    </submittedName>
</protein>
<dbReference type="EMBL" id="SLUK01000001">
    <property type="protein sequence ID" value="TCL45321.1"/>
    <property type="molecule type" value="Genomic_DNA"/>
</dbReference>
<gene>
    <name evidence="3" type="ORF">EDD78_101304</name>
</gene>
<keyword evidence="1" id="KW-0808">Transferase</keyword>
<dbReference type="Gene3D" id="3.40.50.150">
    <property type="entry name" value="Vaccinia Virus protein VP39"/>
    <property type="match status" value="1"/>
</dbReference>
<dbReference type="AlphaFoldDB" id="A0A9X8Y9A6"/>
<organism evidence="3 4">
    <name type="scientific">Harryflintia acetispora</name>
    <dbReference type="NCBI Taxonomy" id="1849041"/>
    <lineage>
        <taxon>Bacteria</taxon>
        <taxon>Bacillati</taxon>
        <taxon>Bacillota</taxon>
        <taxon>Clostridia</taxon>
        <taxon>Eubacteriales</taxon>
        <taxon>Oscillospiraceae</taxon>
        <taxon>Harryflintia</taxon>
    </lineage>
</organism>
<accession>A0A9X8Y9A6</accession>
<sequence length="194" mass="21632">MTKLEETKRFFDERAEHWDETCTHDPQKLDAIVALSDVRGKRVADIACGTGVLFPALFSHGAREVLGIDLSDRMIERAGQKYSDPALHLVAGDLFSVEERGFEVATLYCAYPHFPDKEALFGKVYEMLVPGGRLMIAHSESKETINARHSGGKVEELSERLLPAKEEAKKLAPYFTVDILADTSGFYLISGLRK</sequence>
<name>A0A9X8Y9A6_9FIRM</name>
<keyword evidence="3" id="KW-0489">Methyltransferase</keyword>
<dbReference type="Proteomes" id="UP000294682">
    <property type="component" value="Unassembled WGS sequence"/>
</dbReference>
<dbReference type="RefSeq" id="WP_132083655.1">
    <property type="nucleotide sequence ID" value="NZ_SLUK01000001.1"/>
</dbReference>
<evidence type="ECO:0000313" key="4">
    <source>
        <dbReference type="Proteomes" id="UP000294682"/>
    </source>
</evidence>
<evidence type="ECO:0000259" key="2">
    <source>
        <dbReference type="Pfam" id="PF13649"/>
    </source>
</evidence>
<keyword evidence="4" id="KW-1185">Reference proteome</keyword>
<comment type="caution">
    <text evidence="3">The sequence shown here is derived from an EMBL/GenBank/DDBJ whole genome shotgun (WGS) entry which is preliminary data.</text>
</comment>
<dbReference type="SUPFAM" id="SSF53335">
    <property type="entry name" value="S-adenosyl-L-methionine-dependent methyltransferases"/>
    <property type="match status" value="1"/>
</dbReference>
<dbReference type="GO" id="GO:0008168">
    <property type="term" value="F:methyltransferase activity"/>
    <property type="evidence" value="ECO:0007669"/>
    <property type="project" value="UniProtKB-KW"/>
</dbReference>
<dbReference type="GO" id="GO:0032259">
    <property type="term" value="P:methylation"/>
    <property type="evidence" value="ECO:0007669"/>
    <property type="project" value="UniProtKB-KW"/>
</dbReference>
<dbReference type="InterPro" id="IPR029063">
    <property type="entry name" value="SAM-dependent_MTases_sf"/>
</dbReference>
<proteinExistence type="predicted"/>